<keyword evidence="1" id="KW-1133">Transmembrane helix</keyword>
<reference evidence="2 3" key="1">
    <citation type="submission" date="2012-03" db="EMBL/GenBank/DDBJ databases">
        <title>The Genome Sequence of Bartonella birtlesii LL-WM9.</title>
        <authorList>
            <consortium name="The Broad Institute Genome Sequencing Platform"/>
            <consortium name="The Broad Institute Genome Sequencing Center for Infectious Disease"/>
            <person name="Feldgarden M."/>
            <person name="Kirby J."/>
            <person name="Kosoy M."/>
            <person name="Birtles R."/>
            <person name="Probert W.S."/>
            <person name="Chiaraviglio L."/>
            <person name="Young S.K."/>
            <person name="Zeng Q."/>
            <person name="Gargeya S."/>
            <person name="Fitzgerald M."/>
            <person name="Haas B."/>
            <person name="Abouelleil A."/>
            <person name="Alvarado L."/>
            <person name="Arachchi H.M."/>
            <person name="Berlin A."/>
            <person name="Chapman S.B."/>
            <person name="Gearin G."/>
            <person name="Goldberg J."/>
            <person name="Griggs A."/>
            <person name="Gujja S."/>
            <person name="Hansen M."/>
            <person name="Heiman D."/>
            <person name="Howarth C."/>
            <person name="Larimer J."/>
            <person name="Lui A."/>
            <person name="MacDonald P.J.P."/>
            <person name="McCowen C."/>
            <person name="Montmayeur A."/>
            <person name="Murphy C."/>
            <person name="Neiman D."/>
            <person name="Pearson M."/>
            <person name="Priest M."/>
            <person name="Roberts A."/>
            <person name="Saif S."/>
            <person name="Shea T."/>
            <person name="Sisk P."/>
            <person name="Stolte C."/>
            <person name="Sykes S."/>
            <person name="Wortman J."/>
            <person name="Nusbaum C."/>
            <person name="Birren B."/>
        </authorList>
    </citation>
    <scope>NUCLEOTIDE SEQUENCE [LARGE SCALE GENOMIC DNA]</scope>
    <source>
        <strain evidence="2 3">LL-WM9</strain>
    </source>
</reference>
<dbReference type="AlphaFoldDB" id="J0PV48"/>
<dbReference type="EMBL" id="AIMC01000020">
    <property type="protein sequence ID" value="EJF76461.1"/>
    <property type="molecule type" value="Genomic_DNA"/>
</dbReference>
<name>J0PV48_9HYPH</name>
<evidence type="ECO:0000256" key="1">
    <source>
        <dbReference type="SAM" id="Phobius"/>
    </source>
</evidence>
<feature type="transmembrane region" description="Helical" evidence="1">
    <location>
        <begin position="32"/>
        <end position="54"/>
    </location>
</feature>
<keyword evidence="1" id="KW-0472">Membrane</keyword>
<dbReference type="PATRIC" id="fig|1094552.3.peg.1131"/>
<evidence type="ECO:0000313" key="3">
    <source>
        <dbReference type="Proteomes" id="UP000008748"/>
    </source>
</evidence>
<gene>
    <name evidence="2" type="ORF">ME7_01005</name>
</gene>
<evidence type="ECO:0000313" key="2">
    <source>
        <dbReference type="EMBL" id="EJF76461.1"/>
    </source>
</evidence>
<keyword evidence="3" id="KW-1185">Reference proteome</keyword>
<keyword evidence="1" id="KW-0812">Transmembrane</keyword>
<sequence length="55" mass="6422">MIVENALSNPITLHNRLDSEFYKLRMKMKSFVLLYVTSFLCRVNFDVVVLLAQLS</sequence>
<dbReference type="HOGENOM" id="CLU_3022716_0_0_5"/>
<protein>
    <submittedName>
        <fullName evidence="2">Uncharacterized protein</fullName>
    </submittedName>
</protein>
<proteinExistence type="predicted"/>
<comment type="caution">
    <text evidence="2">The sequence shown here is derived from an EMBL/GenBank/DDBJ whole genome shotgun (WGS) entry which is preliminary data.</text>
</comment>
<organism evidence="2 3">
    <name type="scientific">Bartonella birtlesii LL-WM9</name>
    <dbReference type="NCBI Taxonomy" id="1094552"/>
    <lineage>
        <taxon>Bacteria</taxon>
        <taxon>Pseudomonadati</taxon>
        <taxon>Pseudomonadota</taxon>
        <taxon>Alphaproteobacteria</taxon>
        <taxon>Hyphomicrobiales</taxon>
        <taxon>Bartonellaceae</taxon>
        <taxon>Bartonella</taxon>
    </lineage>
</organism>
<dbReference type="Proteomes" id="UP000008748">
    <property type="component" value="Unassembled WGS sequence"/>
</dbReference>
<accession>J0PV48</accession>